<dbReference type="InterPro" id="IPR013806">
    <property type="entry name" value="Kringle-like"/>
</dbReference>
<keyword evidence="2" id="KW-1015">Disulfide bond</keyword>
<keyword evidence="1" id="KW-0677">Repeat</keyword>
<dbReference type="Gene3D" id="3.40.33.10">
    <property type="entry name" value="CAP"/>
    <property type="match status" value="1"/>
</dbReference>
<feature type="chain" id="PRO_5042989091" evidence="4">
    <location>
        <begin position="20"/>
        <end position="323"/>
    </location>
</feature>
<organism evidence="6">
    <name type="scientific">Dugesia japonica</name>
    <name type="common">Planarian</name>
    <dbReference type="NCBI Taxonomy" id="6161"/>
    <lineage>
        <taxon>Eukaryota</taxon>
        <taxon>Metazoa</taxon>
        <taxon>Spiralia</taxon>
        <taxon>Lophotrochozoa</taxon>
        <taxon>Platyhelminthes</taxon>
        <taxon>Rhabditophora</taxon>
        <taxon>Seriata</taxon>
        <taxon>Tricladida</taxon>
        <taxon>Continenticola</taxon>
        <taxon>Geoplanoidea</taxon>
        <taxon>Dugesiidae</taxon>
        <taxon>Dugesia</taxon>
    </lineage>
</organism>
<proteinExistence type="evidence at transcript level"/>
<dbReference type="SUPFAM" id="SSF57440">
    <property type="entry name" value="Kringle-like"/>
    <property type="match status" value="1"/>
</dbReference>
<evidence type="ECO:0000313" key="6">
    <source>
        <dbReference type="EMBL" id="WZL62550.1"/>
    </source>
</evidence>
<evidence type="ECO:0000256" key="3">
    <source>
        <dbReference type="PROSITE-ProRule" id="PRU00479"/>
    </source>
</evidence>
<dbReference type="Gene3D" id="2.10.10.10">
    <property type="entry name" value="Fibronectin, type II, collagen-binding"/>
    <property type="match status" value="1"/>
</dbReference>
<dbReference type="InterPro" id="IPR000562">
    <property type="entry name" value="FN_type2_dom"/>
</dbReference>
<dbReference type="AlphaFoldDB" id="A0AAN0N7Z3"/>
<dbReference type="InterPro" id="IPR035940">
    <property type="entry name" value="CAP_sf"/>
</dbReference>
<feature type="signal peptide" evidence="4">
    <location>
        <begin position="1"/>
        <end position="19"/>
    </location>
</feature>
<evidence type="ECO:0000259" key="5">
    <source>
        <dbReference type="PROSITE" id="PS51092"/>
    </source>
</evidence>
<keyword evidence="4" id="KW-0732">Signal</keyword>
<dbReference type="SMART" id="SM00198">
    <property type="entry name" value="SCP"/>
    <property type="match status" value="1"/>
</dbReference>
<accession>A0AAN0N7Z3</accession>
<dbReference type="SUPFAM" id="SSF55797">
    <property type="entry name" value="PR-1-like"/>
    <property type="match status" value="1"/>
</dbReference>
<name>A0AAN0N7Z3_DUGJA</name>
<dbReference type="SMART" id="SM00059">
    <property type="entry name" value="FN2"/>
    <property type="match status" value="1"/>
</dbReference>
<evidence type="ECO:0000256" key="2">
    <source>
        <dbReference type="ARBA" id="ARBA00023157"/>
    </source>
</evidence>
<feature type="domain" description="Fibronectin type-II" evidence="5">
    <location>
        <begin position="28"/>
        <end position="69"/>
    </location>
</feature>
<evidence type="ECO:0000256" key="1">
    <source>
        <dbReference type="ARBA" id="ARBA00022737"/>
    </source>
</evidence>
<protein>
    <submittedName>
        <fullName evidence="6">GLIPR1-like protein</fullName>
    </submittedName>
</protein>
<gene>
    <name evidence="6" type="primary">Glipr1</name>
</gene>
<sequence>MINYQFMLLLASFLSVIRAQEAYRPKTVNGEFCMIPYEYQGKFYHDCITEGDTKPWCRPSEGQWGYCANVPDFSSCKMAAPTITADEIKQILDLANNIRSKEPALRMAKLRWNTELAHRAQHMSNQCRLGSDNTNLCTSQAPMGQISYATMSSVVQPKKWPQFILEFFNKKSTYDFETNKCTAQYCNGYKQLVNAKTTDIGCAMSSCNKDSMFADYYFCNFYPPIYQDRPYEKGDSGCNSCFRLNDAYTYQCNKSLCEICDKPSSDCKGKEELQKAVEAGQVCDDLDADFCNLNASICPNIDLLPDEYKVMVSTKCKKTCKLC</sequence>
<dbReference type="PROSITE" id="PS51092">
    <property type="entry name" value="FN2_2"/>
    <property type="match status" value="1"/>
</dbReference>
<comment type="caution">
    <text evidence="3">Lacks conserved residue(s) required for the propagation of feature annotation.</text>
</comment>
<dbReference type="Pfam" id="PF00040">
    <property type="entry name" value="fn2"/>
    <property type="match status" value="1"/>
</dbReference>
<dbReference type="InterPro" id="IPR036943">
    <property type="entry name" value="FN_type2_sf"/>
</dbReference>
<dbReference type="Pfam" id="PF00188">
    <property type="entry name" value="CAP"/>
    <property type="match status" value="1"/>
</dbReference>
<dbReference type="InterPro" id="IPR001283">
    <property type="entry name" value="CRISP-related"/>
</dbReference>
<evidence type="ECO:0000256" key="4">
    <source>
        <dbReference type="SAM" id="SignalP"/>
    </source>
</evidence>
<dbReference type="CDD" id="cd05380">
    <property type="entry name" value="CAP_euk"/>
    <property type="match status" value="1"/>
</dbReference>
<reference evidence="6" key="1">
    <citation type="submission" date="2024-04" db="EMBL/GenBank/DDBJ databases">
        <title>Identification of a GLIPR1-like gene in planarian Dugesia japonica.</title>
        <authorList>
            <person name="Ma K."/>
        </authorList>
    </citation>
    <scope>NUCLEOTIDE SEQUENCE</scope>
</reference>
<dbReference type="EMBL" id="PP680536">
    <property type="protein sequence ID" value="WZL62550.1"/>
    <property type="molecule type" value="mRNA"/>
</dbReference>
<dbReference type="InterPro" id="IPR014044">
    <property type="entry name" value="CAP_dom"/>
</dbReference>
<dbReference type="PANTHER" id="PTHR10334">
    <property type="entry name" value="CYSTEINE-RICH SECRETORY PROTEIN-RELATED"/>
    <property type="match status" value="1"/>
</dbReference>